<evidence type="ECO:0000313" key="3">
    <source>
        <dbReference type="Proteomes" id="UP000003752"/>
    </source>
</evidence>
<proteinExistence type="predicted"/>
<evidence type="ECO:0000313" key="2">
    <source>
        <dbReference type="EMBL" id="EEI25414.1"/>
    </source>
</evidence>
<protein>
    <recommendedName>
        <fullName evidence="1">Baseplate protein J-like barrel domain-containing protein</fullName>
    </recommendedName>
</protein>
<keyword evidence="3" id="KW-1185">Reference proteome</keyword>
<sequence>MIDENGYTELEYDDALDMVQGIIRQVRGASTNVSPRSFYGQLSMTLAQMLVDSDEKQEDEYDSSSINFATGVSLDRLASNYGLMRKQAEQAQVTLSFIGTSGYVIVAGSVFMDDNGNEFYTLADCQLDVNGVGTTLAVSSELGDQYNVDANTITSQQQPVEEITSVTNNLPAQGGQDMETDLDFRARIKLSAIANESPTINGQYTALANTNGVTMSKIVTNLTMSTDSEGNPPKTVHIYVDGGTDQDVVDTIFNNIGGGIATYGTQSGNVVDSAGVSHTIYFDRPTSVPIFAKITVTVSDSFDKSEGEDDIRLALEGYIEGLEMGSKVAVNQTYADLYAVDGVTYVNVQVGTDANSLSSNDIQLENYQIATIDDSNIEVDYG</sequence>
<dbReference type="InterPro" id="IPR052399">
    <property type="entry name" value="Phage_Baseplate_Assmbl_Protein"/>
</dbReference>
<dbReference type="PANTHER" id="PTHR37829">
    <property type="entry name" value="PHAGE-LIKE ELEMENT PBSX PROTEIN XKDT"/>
    <property type="match status" value="1"/>
</dbReference>
<dbReference type="Proteomes" id="UP000003752">
    <property type="component" value="Unassembled WGS sequence"/>
</dbReference>
<reference evidence="2 3" key="1">
    <citation type="submission" date="2009-01" db="EMBL/GenBank/DDBJ databases">
        <authorList>
            <person name="Qin X."/>
            <person name="Bachman B."/>
            <person name="Battles P."/>
            <person name="Bell A."/>
            <person name="Bess C."/>
            <person name="Bickham C."/>
            <person name="Chaboub L."/>
            <person name="Chen D."/>
            <person name="Coyle M."/>
            <person name="Deiros D.R."/>
            <person name="Dinh H."/>
            <person name="Forbes L."/>
            <person name="Fowler G."/>
            <person name="Francisco L."/>
            <person name="Fu Q."/>
            <person name="Gubbala S."/>
            <person name="Hale W."/>
            <person name="Han Y."/>
            <person name="Hemphill L."/>
            <person name="Highlander S.K."/>
            <person name="Hirani K."/>
            <person name="Hogues M."/>
            <person name="Jackson L."/>
            <person name="Jakkamsetti A."/>
            <person name="Javaid M."/>
            <person name="Jiang H."/>
            <person name="Korchina V."/>
            <person name="Kovar C."/>
            <person name="Lara F."/>
            <person name="Lee S."/>
            <person name="Mata R."/>
            <person name="Mathew T."/>
            <person name="Moen C."/>
            <person name="Morales K."/>
            <person name="Munidasa M."/>
            <person name="Nazareth L."/>
            <person name="Ngo R."/>
            <person name="Nguyen L."/>
            <person name="Okwuonu G."/>
            <person name="Ongeri F."/>
            <person name="Patil S."/>
            <person name="Petrosino J."/>
            <person name="Pham C."/>
            <person name="Pham P."/>
            <person name="Pu L.-L."/>
            <person name="Puazo M."/>
            <person name="Raj R."/>
            <person name="Reid J."/>
            <person name="Rouhana J."/>
            <person name="Saada N."/>
            <person name="Shang Y."/>
            <person name="Simmons D."/>
            <person name="Thornton R."/>
            <person name="Warren J."/>
            <person name="Weissenberger G."/>
            <person name="Zhang J."/>
            <person name="Zhang L."/>
            <person name="Zhou C."/>
            <person name="Zhu D."/>
            <person name="Muzny D."/>
            <person name="Worley K."/>
            <person name="Gibbs R."/>
        </authorList>
    </citation>
    <scope>NUCLEOTIDE SEQUENCE [LARGE SCALE GENOMIC DNA]</scope>
    <source>
        <strain evidence="3">ATCC 8290 / DSM 20176 / CCUG 30140 / JCM 1155 / KCTC 3500 / NBRC 15886 / NCIMB 8040 / NRRL B-1843 / 9</strain>
    </source>
</reference>
<feature type="domain" description="Baseplate protein J-like barrel" evidence="1">
    <location>
        <begin position="94"/>
        <end position="175"/>
    </location>
</feature>
<dbReference type="AlphaFoldDB" id="C0XGU3"/>
<dbReference type="SMR" id="C0XGU3"/>
<organism evidence="2 3">
    <name type="scientific">Lentilactobacillus hilgardii (strain ATCC 8290 / DSM 20176 / CCUG 30140 / JCM 1155 / KCTC 3500 / NBRC 15886 / NCIMB 8040 / NRRL B-1843 / 9)</name>
    <dbReference type="NCBI Taxonomy" id="1423757"/>
    <lineage>
        <taxon>Bacteria</taxon>
        <taxon>Bacillati</taxon>
        <taxon>Bacillota</taxon>
        <taxon>Bacilli</taxon>
        <taxon>Lactobacillales</taxon>
        <taxon>Lactobacillaceae</taxon>
        <taxon>Lentilactobacillus</taxon>
    </lineage>
</organism>
<name>C0XGU3_LENH9</name>
<dbReference type="PANTHER" id="PTHR37829:SF3">
    <property type="entry name" value="PROTEIN JAYE-RELATED"/>
    <property type="match status" value="1"/>
</dbReference>
<dbReference type="EMBL" id="ACGP01000089">
    <property type="protein sequence ID" value="EEI25414.1"/>
    <property type="molecule type" value="Genomic_DNA"/>
</dbReference>
<dbReference type="HOGENOM" id="CLU_045101_0_0_9"/>
<dbReference type="Pfam" id="PF04865">
    <property type="entry name" value="Baseplate_J"/>
    <property type="match status" value="1"/>
</dbReference>
<dbReference type="RefSeq" id="WP_003635319.1">
    <property type="nucleotide sequence ID" value="NZ_AZDF01000009.1"/>
</dbReference>
<evidence type="ECO:0000259" key="1">
    <source>
        <dbReference type="Pfam" id="PF04865"/>
    </source>
</evidence>
<gene>
    <name evidence="2" type="ORF">HMPREF0519_0454</name>
</gene>
<accession>C0XGU3</accession>
<dbReference type="InterPro" id="IPR006949">
    <property type="entry name" value="Barrel_Baseplate_J-like"/>
</dbReference>
<comment type="caution">
    <text evidence="2">The sequence shown here is derived from an EMBL/GenBank/DDBJ whole genome shotgun (WGS) entry which is preliminary data.</text>
</comment>